<dbReference type="Gene3D" id="3.40.50.2000">
    <property type="entry name" value="Glycogen Phosphorylase B"/>
    <property type="match status" value="2"/>
</dbReference>
<dbReference type="PANTHER" id="PTHR45947:SF3">
    <property type="entry name" value="SULFOQUINOVOSYL TRANSFERASE SQD2"/>
    <property type="match status" value="1"/>
</dbReference>
<keyword evidence="1" id="KW-0472">Membrane</keyword>
<dbReference type="SUPFAM" id="SSF53756">
    <property type="entry name" value="UDP-Glycosyltransferase/glycogen phosphorylase"/>
    <property type="match status" value="1"/>
</dbReference>
<evidence type="ECO:0000313" key="4">
    <source>
        <dbReference type="Proteomes" id="UP000179059"/>
    </source>
</evidence>
<comment type="caution">
    <text evidence="3">The sequence shown here is derived from an EMBL/GenBank/DDBJ whole genome shotgun (WGS) entry which is preliminary data.</text>
</comment>
<feature type="transmembrane region" description="Helical" evidence="1">
    <location>
        <begin position="153"/>
        <end position="169"/>
    </location>
</feature>
<sequence length="398" mass="44385">MDNPKRKRVAIVASHPIEQQGPFFKVLAQSASIEPEVFYCWKFGVDQPTFDPEFGQAIQWDIPLLDGYRCKFLPNLAPHPTSAHFFGEINPGIVPAIWRGKYDAVIVYGWNSATALLAYCTALLRRTPIYIRGENPLNQELLKNPWLRSLKKVVLGLLFQYVTGFLYIGQENRKFFKYYGVPERKLHFVPYAVDNARFLADAARLMPQKGSLRREFGIDPGAAVILSLGKLIEKKRPLDLLRAYERLASPDKALVFVGDGPLRPELERYVADKKLSGVHFAGFRNQTEVGRFYALADIFAFPSQAGDTWGFVLNEAMCFGLPLVVSDIVGSVPDLVQPGKNGFVFPAGDVDALARSLEELVASPDQRRVFGAGSKEIVKKYSYEAGVAAIEAALAQDH</sequence>
<evidence type="ECO:0000256" key="1">
    <source>
        <dbReference type="SAM" id="Phobius"/>
    </source>
</evidence>
<keyword evidence="1" id="KW-1133">Transmembrane helix</keyword>
<dbReference type="InterPro" id="IPR001296">
    <property type="entry name" value="Glyco_trans_1"/>
</dbReference>
<gene>
    <name evidence="3" type="ORF">A2855_01675</name>
</gene>
<dbReference type="Pfam" id="PF00534">
    <property type="entry name" value="Glycos_transf_1"/>
    <property type="match status" value="1"/>
</dbReference>
<dbReference type="CDD" id="cd03801">
    <property type="entry name" value="GT4_PimA-like"/>
    <property type="match status" value="1"/>
</dbReference>
<dbReference type="InterPro" id="IPR050194">
    <property type="entry name" value="Glycosyltransferase_grp1"/>
</dbReference>
<dbReference type="EMBL" id="MHKX01000020">
    <property type="protein sequence ID" value="OGY97959.1"/>
    <property type="molecule type" value="Genomic_DNA"/>
</dbReference>
<protein>
    <recommendedName>
        <fullName evidence="2">Glycosyl transferase family 1 domain-containing protein</fullName>
    </recommendedName>
</protein>
<dbReference type="GO" id="GO:0016757">
    <property type="term" value="F:glycosyltransferase activity"/>
    <property type="evidence" value="ECO:0007669"/>
    <property type="project" value="InterPro"/>
</dbReference>
<reference evidence="3 4" key="1">
    <citation type="journal article" date="2016" name="Nat. Commun.">
        <title>Thousands of microbial genomes shed light on interconnected biogeochemical processes in an aquifer system.</title>
        <authorList>
            <person name="Anantharaman K."/>
            <person name="Brown C.T."/>
            <person name="Hug L.A."/>
            <person name="Sharon I."/>
            <person name="Castelle C.J."/>
            <person name="Probst A.J."/>
            <person name="Thomas B.C."/>
            <person name="Singh A."/>
            <person name="Wilkins M.J."/>
            <person name="Karaoz U."/>
            <person name="Brodie E.L."/>
            <person name="Williams K.H."/>
            <person name="Hubbard S.S."/>
            <person name="Banfield J.F."/>
        </authorList>
    </citation>
    <scope>NUCLEOTIDE SEQUENCE [LARGE SCALE GENOMIC DNA]</scope>
</reference>
<feature type="domain" description="Glycosyl transferase family 1" evidence="2">
    <location>
        <begin position="212"/>
        <end position="375"/>
    </location>
</feature>
<dbReference type="Proteomes" id="UP000179059">
    <property type="component" value="Unassembled WGS sequence"/>
</dbReference>
<evidence type="ECO:0000259" key="2">
    <source>
        <dbReference type="Pfam" id="PF00534"/>
    </source>
</evidence>
<name>A0A1G2CB11_9BACT</name>
<organism evidence="3 4">
    <name type="scientific">Candidatus Liptonbacteria bacterium RIFCSPHIGHO2_01_FULL_57_28</name>
    <dbReference type="NCBI Taxonomy" id="1798647"/>
    <lineage>
        <taxon>Bacteria</taxon>
        <taxon>Candidatus Liptoniibacteriota</taxon>
    </lineage>
</organism>
<accession>A0A1G2CB11</accession>
<dbReference type="STRING" id="1798647.A2855_01675"/>
<evidence type="ECO:0000313" key="3">
    <source>
        <dbReference type="EMBL" id="OGY97959.1"/>
    </source>
</evidence>
<dbReference type="PANTHER" id="PTHR45947">
    <property type="entry name" value="SULFOQUINOVOSYL TRANSFERASE SQD2"/>
    <property type="match status" value="1"/>
</dbReference>
<proteinExistence type="predicted"/>
<dbReference type="AlphaFoldDB" id="A0A1G2CB11"/>
<keyword evidence="1" id="KW-0812">Transmembrane</keyword>